<accession>A0ABR3VSX8</accession>
<feature type="compositionally biased region" description="Low complexity" evidence="1">
    <location>
        <begin position="73"/>
        <end position="83"/>
    </location>
</feature>
<feature type="region of interest" description="Disordered" evidence="1">
    <location>
        <begin position="1"/>
        <end position="20"/>
    </location>
</feature>
<comment type="caution">
    <text evidence="2">The sequence shown here is derived from an EMBL/GenBank/DDBJ whole genome shotgun (WGS) entry which is preliminary data.</text>
</comment>
<keyword evidence="3" id="KW-1185">Reference proteome</keyword>
<gene>
    <name evidence="2" type="ORF">VTK73DRAFT_1799</name>
</gene>
<feature type="compositionally biased region" description="Low complexity" evidence="1">
    <location>
        <begin position="29"/>
        <end position="40"/>
    </location>
</feature>
<reference evidence="2 3" key="1">
    <citation type="journal article" date="2024" name="Commun. Biol.">
        <title>Comparative genomic analysis of thermophilic fungi reveals convergent evolutionary adaptations and gene losses.</title>
        <authorList>
            <person name="Steindorff A.S."/>
            <person name="Aguilar-Pontes M.V."/>
            <person name="Robinson A.J."/>
            <person name="Andreopoulos B."/>
            <person name="LaButti K."/>
            <person name="Kuo A."/>
            <person name="Mondo S."/>
            <person name="Riley R."/>
            <person name="Otillar R."/>
            <person name="Haridas S."/>
            <person name="Lipzen A."/>
            <person name="Grimwood J."/>
            <person name="Schmutz J."/>
            <person name="Clum A."/>
            <person name="Reid I.D."/>
            <person name="Moisan M.C."/>
            <person name="Butler G."/>
            <person name="Nguyen T.T.M."/>
            <person name="Dewar K."/>
            <person name="Conant G."/>
            <person name="Drula E."/>
            <person name="Henrissat B."/>
            <person name="Hansel C."/>
            <person name="Singer S."/>
            <person name="Hutchinson M.I."/>
            <person name="de Vries R.P."/>
            <person name="Natvig D.O."/>
            <person name="Powell A.J."/>
            <person name="Tsang A."/>
            <person name="Grigoriev I.V."/>
        </authorList>
    </citation>
    <scope>NUCLEOTIDE SEQUENCE [LARGE SCALE GENOMIC DNA]</scope>
    <source>
        <strain evidence="2 3">ATCC 24622</strain>
    </source>
</reference>
<evidence type="ECO:0000313" key="2">
    <source>
        <dbReference type="EMBL" id="KAL1844782.1"/>
    </source>
</evidence>
<feature type="compositionally biased region" description="Basic and acidic residues" evidence="1">
    <location>
        <begin position="99"/>
        <end position="114"/>
    </location>
</feature>
<name>A0ABR3VSX8_9PEZI</name>
<dbReference type="Proteomes" id="UP001586593">
    <property type="component" value="Unassembled WGS sequence"/>
</dbReference>
<dbReference type="EMBL" id="JAZHXJ010001465">
    <property type="protein sequence ID" value="KAL1844782.1"/>
    <property type="molecule type" value="Genomic_DNA"/>
</dbReference>
<feature type="compositionally biased region" description="Basic and acidic residues" evidence="1">
    <location>
        <begin position="49"/>
        <end position="58"/>
    </location>
</feature>
<feature type="region of interest" description="Disordered" evidence="1">
    <location>
        <begin position="29"/>
        <end position="83"/>
    </location>
</feature>
<evidence type="ECO:0000313" key="3">
    <source>
        <dbReference type="Proteomes" id="UP001586593"/>
    </source>
</evidence>
<proteinExistence type="predicted"/>
<protein>
    <submittedName>
        <fullName evidence="2">Uncharacterized protein</fullName>
    </submittedName>
</protein>
<organism evidence="2 3">
    <name type="scientific">Phialemonium thermophilum</name>
    <dbReference type="NCBI Taxonomy" id="223376"/>
    <lineage>
        <taxon>Eukaryota</taxon>
        <taxon>Fungi</taxon>
        <taxon>Dikarya</taxon>
        <taxon>Ascomycota</taxon>
        <taxon>Pezizomycotina</taxon>
        <taxon>Sordariomycetes</taxon>
        <taxon>Sordariomycetidae</taxon>
        <taxon>Cephalothecales</taxon>
        <taxon>Cephalothecaceae</taxon>
        <taxon>Phialemonium</taxon>
    </lineage>
</organism>
<sequence length="159" mass="16892">MTVSQDRLMGAAGPSNRRIRSIKTGFLASAGSARGAALDRQQTATGLETKTDRTERRRGYSTLEPSKKSRKTSSGSNGSQKSCSFRVCQLGVPQSEACGRGEGEGRGSTNRHEIIGGTRGHQREGRLRDSRLALHVSLPTAAQPWVGRISGVQVAVGSV</sequence>
<feature type="region of interest" description="Disordered" evidence="1">
    <location>
        <begin position="96"/>
        <end position="123"/>
    </location>
</feature>
<evidence type="ECO:0000256" key="1">
    <source>
        <dbReference type="SAM" id="MobiDB-lite"/>
    </source>
</evidence>